<evidence type="ECO:0000256" key="1">
    <source>
        <dbReference type="SAM" id="MobiDB-lite"/>
    </source>
</evidence>
<proteinExistence type="predicted"/>
<dbReference type="SUPFAM" id="SSF48230">
    <property type="entry name" value="Chondroitin AC/alginate lyase"/>
    <property type="match status" value="1"/>
</dbReference>
<dbReference type="InterPro" id="IPR008929">
    <property type="entry name" value="Chondroitin_lyas"/>
</dbReference>
<dbReference type="RefSeq" id="WP_359787978.1">
    <property type="nucleotide sequence ID" value="NZ_JBEYBN010000013.1"/>
</dbReference>
<feature type="compositionally biased region" description="Polar residues" evidence="1">
    <location>
        <begin position="176"/>
        <end position="198"/>
    </location>
</feature>
<keyword evidence="3" id="KW-1185">Reference proteome</keyword>
<evidence type="ECO:0000313" key="3">
    <source>
        <dbReference type="Proteomes" id="UP001550603"/>
    </source>
</evidence>
<gene>
    <name evidence="2" type="ORF">ABZ568_11950</name>
</gene>
<comment type="caution">
    <text evidence="2">The sequence shown here is derived from an EMBL/GenBank/DDBJ whole genome shotgun (WGS) entry which is preliminary data.</text>
</comment>
<feature type="compositionally biased region" description="Low complexity" evidence="1">
    <location>
        <begin position="157"/>
        <end position="174"/>
    </location>
</feature>
<dbReference type="Gene3D" id="1.50.10.100">
    <property type="entry name" value="Chondroitin AC/alginate lyase"/>
    <property type="match status" value="1"/>
</dbReference>
<dbReference type="EMBL" id="JBEYBN010000013">
    <property type="protein sequence ID" value="MEU2267118.1"/>
    <property type="molecule type" value="Genomic_DNA"/>
</dbReference>
<dbReference type="Proteomes" id="UP001550603">
    <property type="component" value="Unassembled WGS sequence"/>
</dbReference>
<feature type="region of interest" description="Disordered" evidence="1">
    <location>
        <begin position="139"/>
        <end position="198"/>
    </location>
</feature>
<sequence>MREHVTAGRQPWLKAYLDMRDSRYGSYRHRAKPYGTVVCPAGDPEGRGCAEERADALAAYTQALLFSVTGRRQHAEKARQIMDAWSGTPRRHTGANAVVQADWTGSVWARAGEIVRHTRGGGWPAARVQRFEGMLRTISPKSPRWTRTSPGPGTWWRPTRSSPSPSSSTTTGPSATHWSASGSACPPTSTWSRTDPRR</sequence>
<protein>
    <submittedName>
        <fullName evidence="2">Uncharacterized protein</fullName>
    </submittedName>
</protein>
<reference evidence="2 3" key="1">
    <citation type="submission" date="2024-06" db="EMBL/GenBank/DDBJ databases">
        <title>The Natural Products Discovery Center: Release of the First 8490 Sequenced Strains for Exploring Actinobacteria Biosynthetic Diversity.</title>
        <authorList>
            <person name="Kalkreuter E."/>
            <person name="Kautsar S.A."/>
            <person name="Yang D."/>
            <person name="Bader C.D."/>
            <person name="Teijaro C.N."/>
            <person name="Fluegel L."/>
            <person name="Davis C.M."/>
            <person name="Simpson J.R."/>
            <person name="Lauterbach L."/>
            <person name="Steele A.D."/>
            <person name="Gui C."/>
            <person name="Meng S."/>
            <person name="Li G."/>
            <person name="Viehrig K."/>
            <person name="Ye F."/>
            <person name="Su P."/>
            <person name="Kiefer A.F."/>
            <person name="Nichols A."/>
            <person name="Cepeda A.J."/>
            <person name="Yan W."/>
            <person name="Fan B."/>
            <person name="Jiang Y."/>
            <person name="Adhikari A."/>
            <person name="Zheng C.-J."/>
            <person name="Schuster L."/>
            <person name="Cowan T.M."/>
            <person name="Smanski M.J."/>
            <person name="Chevrette M.G."/>
            <person name="De Carvalho L.P.S."/>
            <person name="Shen B."/>
        </authorList>
    </citation>
    <scope>NUCLEOTIDE SEQUENCE [LARGE SCALE GENOMIC DNA]</scope>
    <source>
        <strain evidence="2 3">NPDC019583</strain>
    </source>
</reference>
<evidence type="ECO:0000313" key="2">
    <source>
        <dbReference type="EMBL" id="MEU2267118.1"/>
    </source>
</evidence>
<organism evidence="2 3">
    <name type="scientific">Streptomyces olindensis</name>
    <dbReference type="NCBI Taxonomy" id="358823"/>
    <lineage>
        <taxon>Bacteria</taxon>
        <taxon>Bacillati</taxon>
        <taxon>Actinomycetota</taxon>
        <taxon>Actinomycetes</taxon>
        <taxon>Kitasatosporales</taxon>
        <taxon>Streptomycetaceae</taxon>
        <taxon>Streptomyces</taxon>
    </lineage>
</organism>
<accession>A0ABV2XSZ4</accession>
<name>A0ABV2XSZ4_9ACTN</name>